<dbReference type="NCBIfam" id="TIGR04056">
    <property type="entry name" value="OMP_RagA_SusC"/>
    <property type="match status" value="1"/>
</dbReference>
<keyword evidence="2" id="KW-0812">Transmembrane</keyword>
<dbReference type="InterPro" id="IPR023996">
    <property type="entry name" value="TonB-dep_OMP_SusC/RagA"/>
</dbReference>
<dbReference type="SUPFAM" id="SSF49464">
    <property type="entry name" value="Carboxypeptidase regulatory domain-like"/>
    <property type="match status" value="1"/>
</dbReference>
<comment type="caution">
    <text evidence="4">The sequence shown here is derived from an EMBL/GenBank/DDBJ whole genome shotgun (WGS) entry which is preliminary data.</text>
</comment>
<keyword evidence="2" id="KW-0472">Membrane</keyword>
<reference evidence="4" key="1">
    <citation type="submission" date="2022-02" db="EMBL/GenBank/DDBJ databases">
        <title>Aestuariibaculum sp., a marine bacterium isolated from sediment in Guangxi.</title>
        <authorList>
            <person name="Ying J."/>
        </authorList>
    </citation>
    <scope>NUCLEOTIDE SEQUENCE</scope>
    <source>
        <strain evidence="4">L182</strain>
    </source>
</reference>
<protein>
    <submittedName>
        <fullName evidence="4">TonB-dependent receptor</fullName>
    </submittedName>
</protein>
<dbReference type="InterPro" id="IPR039426">
    <property type="entry name" value="TonB-dep_rcpt-like"/>
</dbReference>
<feature type="domain" description="TonB-dependent receptor plug" evidence="3">
    <location>
        <begin position="121"/>
        <end position="238"/>
    </location>
</feature>
<comment type="subcellular location">
    <subcellularLocation>
        <location evidence="2">Cell outer membrane</location>
        <topology evidence="2">Multi-pass membrane protein</topology>
    </subcellularLocation>
</comment>
<dbReference type="Pfam" id="PF07715">
    <property type="entry name" value="Plug"/>
    <property type="match status" value="1"/>
</dbReference>
<gene>
    <name evidence="4" type="ORF">MKW35_03470</name>
</gene>
<keyword evidence="1" id="KW-0732">Signal</keyword>
<dbReference type="PROSITE" id="PS52016">
    <property type="entry name" value="TONB_DEPENDENT_REC_3"/>
    <property type="match status" value="1"/>
</dbReference>
<dbReference type="EMBL" id="JAKVQD010000001">
    <property type="protein sequence ID" value="MCH4551666.1"/>
    <property type="molecule type" value="Genomic_DNA"/>
</dbReference>
<evidence type="ECO:0000313" key="4">
    <source>
        <dbReference type="EMBL" id="MCH4551666.1"/>
    </source>
</evidence>
<dbReference type="PANTHER" id="PTHR30069:SF29">
    <property type="entry name" value="HEMOGLOBIN AND HEMOGLOBIN-HAPTOGLOBIN-BINDING PROTEIN 1-RELATED"/>
    <property type="match status" value="1"/>
</dbReference>
<keyword evidence="2" id="KW-1134">Transmembrane beta strand</keyword>
<evidence type="ECO:0000256" key="2">
    <source>
        <dbReference type="PROSITE-ProRule" id="PRU01360"/>
    </source>
</evidence>
<dbReference type="NCBIfam" id="TIGR04057">
    <property type="entry name" value="SusC_RagA_signa"/>
    <property type="match status" value="1"/>
</dbReference>
<evidence type="ECO:0000256" key="1">
    <source>
        <dbReference type="ARBA" id="ARBA00022729"/>
    </source>
</evidence>
<keyword evidence="5" id="KW-1185">Reference proteome</keyword>
<dbReference type="Gene3D" id="2.170.130.10">
    <property type="entry name" value="TonB-dependent receptor, plug domain"/>
    <property type="match status" value="1"/>
</dbReference>
<dbReference type="Pfam" id="PF13715">
    <property type="entry name" value="CarbopepD_reg_2"/>
    <property type="match status" value="1"/>
</dbReference>
<proteinExistence type="inferred from homology"/>
<accession>A0ABS9RGM8</accession>
<dbReference type="RefSeq" id="WP_240571993.1">
    <property type="nucleotide sequence ID" value="NZ_CP136709.1"/>
</dbReference>
<dbReference type="SUPFAM" id="SSF56935">
    <property type="entry name" value="Porins"/>
    <property type="match status" value="1"/>
</dbReference>
<keyword evidence="2" id="KW-0813">Transport</keyword>
<keyword evidence="4" id="KW-0675">Receptor</keyword>
<sequence length="1118" mass="124605">MKRKIENLIIVLVFSLVNLLGYAQETNAKKTVTGVVVDATGIPLPGVNVVEKGTTNGVVTNFDGEFDISVSEDGFIVLSFVGMKTTELSVKGQSEFSITLEEDTASLDEVVIVGYGAQKRENLTGAIATIKPNEVQDLPVSNLAEALVGQVPGMSISGGGARPGESASIQIRQTYGFSKDGSTTIPLVVIDDMVQVDPESGKPTLETFNRLDPSEIESITVLKDGSAAIYGSRASQGAIVVKTKRGKEGKTQFSYNSQFAINDAVSHSKTMSAYEFGLFNNRFLRTAIRDNNGANLFSTDELEEMKSLNYDWLDEAWSSAVQQRHSLNVSGGTEKATYFAGATYFTQGANLGNQDFDKWNFRTGVNAKITSNLDLSASISGNTGSIEKSFTKSVTLNDGSYGSRTSGEQADYGVLLHMPKYVPWDTTVNGETYWMSPFPRTDGNLRGTANTNSTIAGWNYFATLDNGSKQIEEDNTFNVNLSLNYKVPFIEGLSLKGTFSRNEMSSYTEQIQLPYTLARNKIFNTQGNHLASAADDDDYDIQENRQRTRVYYGNYRSRSTQSNFFMNYVKDFGDHDISAMVGMERSESDWKSTRLAYEGTSADYLGTFETAGEITGNSTAYKGESGVLSYLGRINYSYKDKYLLQLLFRSDASTKFAPENYWGFFPSAQVGWITSREDWFQEALPWVDYLKVRYSIGKTGNDNVLAWRWKQLYGLGAQSGFQFGSDGGVLGGGLTPEVNPNRNVGWDANLKQNLGFDVNVLENRLKVTADFYYDRTKDMLTVMSSAIGVPISVGGGFAEQNYAAIDTWGSEFSVNWNDKLDSGDFSYNVDVNFGFSGNEVKKYIDPGIKHPSQNQRREGVSLFMPVWGFKTWKGTSTGDGILRTDEDITNYWNYLEGLASDAGVDPKYLDITSKDGLRKGMLAYQDVAGFFDTNDGSQAGRDGRITKEEDYVKLADNSRTYGFTTNIRLNYKSLYLRSQISTSWGGARFIDLIKQGTSSAHNMWSHESYWTDMYDEVDNVDGKYPNLWFYDQSALGTNSDFWQLNTFRCFVRNLTVGYDVPKDILEPVNLQKVSIGITGNNLWDFYNPYPDKYRNMYDSSYERYPTLRTWTVNLSVSF</sequence>
<comment type="similarity">
    <text evidence="2">Belongs to the TonB-dependent receptor family.</text>
</comment>
<name>A0ABS9RGM8_9FLAO</name>
<dbReference type="InterPro" id="IPR037066">
    <property type="entry name" value="Plug_dom_sf"/>
</dbReference>
<keyword evidence="2" id="KW-0998">Cell outer membrane</keyword>
<dbReference type="InterPro" id="IPR012910">
    <property type="entry name" value="Plug_dom"/>
</dbReference>
<dbReference type="InterPro" id="IPR023997">
    <property type="entry name" value="TonB-dep_OMP_SusC/RagA_CS"/>
</dbReference>
<dbReference type="PANTHER" id="PTHR30069">
    <property type="entry name" value="TONB-DEPENDENT OUTER MEMBRANE RECEPTOR"/>
    <property type="match status" value="1"/>
</dbReference>
<evidence type="ECO:0000259" key="3">
    <source>
        <dbReference type="Pfam" id="PF07715"/>
    </source>
</evidence>
<organism evidence="4 5">
    <name type="scientific">Aestuariibaculum lutulentum</name>
    <dbReference type="NCBI Taxonomy" id="2920935"/>
    <lineage>
        <taxon>Bacteria</taxon>
        <taxon>Pseudomonadati</taxon>
        <taxon>Bacteroidota</taxon>
        <taxon>Flavobacteriia</taxon>
        <taxon>Flavobacteriales</taxon>
        <taxon>Flavobacteriaceae</taxon>
    </lineage>
</organism>
<dbReference type="Proteomes" id="UP001156141">
    <property type="component" value="Unassembled WGS sequence"/>
</dbReference>
<dbReference type="InterPro" id="IPR008969">
    <property type="entry name" value="CarboxyPept-like_regulatory"/>
</dbReference>
<evidence type="ECO:0000313" key="5">
    <source>
        <dbReference type="Proteomes" id="UP001156141"/>
    </source>
</evidence>